<evidence type="ECO:0000256" key="4">
    <source>
        <dbReference type="ARBA" id="ARBA00022832"/>
    </source>
</evidence>
<name>A0A6N3Z1V2_ALIFS</name>
<evidence type="ECO:0000256" key="9">
    <source>
        <dbReference type="PIRSR" id="PIRSR000429-1"/>
    </source>
</evidence>
<keyword evidence="6 8" id="KW-0443">Lipid metabolism</keyword>
<evidence type="ECO:0000256" key="7">
    <source>
        <dbReference type="ARBA" id="ARBA00023315"/>
    </source>
</evidence>
<dbReference type="EMBL" id="WOBO01000020">
    <property type="protein sequence ID" value="MUK47168.1"/>
    <property type="molecule type" value="Genomic_DNA"/>
</dbReference>
<feature type="domain" description="Thiolase C-terminal" evidence="12">
    <location>
        <begin position="302"/>
        <end position="440"/>
    </location>
</feature>
<gene>
    <name evidence="8 13" type="primary">fadI</name>
    <name evidence="13" type="ORF">GNP77_17570</name>
</gene>
<dbReference type="UniPathway" id="UPA00659"/>
<dbReference type="NCBIfam" id="NF006516">
    <property type="entry name" value="PRK08963.1"/>
    <property type="match status" value="1"/>
</dbReference>
<feature type="active site" description="Proton acceptor" evidence="8 9">
    <location>
        <position position="398"/>
    </location>
</feature>
<dbReference type="Proteomes" id="UP000435323">
    <property type="component" value="Unassembled WGS sequence"/>
</dbReference>
<dbReference type="HAMAP" id="MF_01618">
    <property type="entry name" value="FadI"/>
    <property type="match status" value="1"/>
</dbReference>
<evidence type="ECO:0000256" key="3">
    <source>
        <dbReference type="ARBA" id="ARBA00022679"/>
    </source>
</evidence>
<organism evidence="13 14">
    <name type="scientific">Aliivibrio fischeri</name>
    <name type="common">Vibrio fischeri</name>
    <dbReference type="NCBI Taxonomy" id="668"/>
    <lineage>
        <taxon>Bacteria</taxon>
        <taxon>Pseudomonadati</taxon>
        <taxon>Pseudomonadota</taxon>
        <taxon>Gammaproteobacteria</taxon>
        <taxon>Vibrionales</taxon>
        <taxon>Vibrionaceae</taxon>
        <taxon>Aliivibrio</taxon>
    </lineage>
</organism>
<dbReference type="PROSITE" id="PS00737">
    <property type="entry name" value="THIOLASE_2"/>
    <property type="match status" value="1"/>
</dbReference>
<dbReference type="CDD" id="cd00751">
    <property type="entry name" value="thiolase"/>
    <property type="match status" value="1"/>
</dbReference>
<evidence type="ECO:0000259" key="12">
    <source>
        <dbReference type="Pfam" id="PF02803"/>
    </source>
</evidence>
<evidence type="ECO:0000256" key="10">
    <source>
        <dbReference type="RuleBase" id="RU003557"/>
    </source>
</evidence>
<dbReference type="FunFam" id="3.40.47.10:FF:000011">
    <property type="entry name" value="3-ketoacyl-CoA thiolase"/>
    <property type="match status" value="1"/>
</dbReference>
<evidence type="ECO:0000313" key="13">
    <source>
        <dbReference type="EMBL" id="MUK47168.1"/>
    </source>
</evidence>
<keyword evidence="3 8" id="KW-0808">Transferase</keyword>
<dbReference type="InterPro" id="IPR020613">
    <property type="entry name" value="Thiolase_CS"/>
</dbReference>
<feature type="domain" description="Thiolase N-terminal" evidence="11">
    <location>
        <begin position="21"/>
        <end position="294"/>
    </location>
</feature>
<dbReference type="PIRSF" id="PIRSF000429">
    <property type="entry name" value="Ac-CoA_Ac_transf"/>
    <property type="match status" value="1"/>
</dbReference>
<sequence>MSNSVNSSKYQPLTTRQGDRIAVVSGIRTPFAKQSTAFSTTPAVDLGKLAVKALMDKTDIDPKLIDQVVFGQVVQMPEAPNIAREIVLGTGMNIGTDAYSVTRACATSFQTTANVVESIMAGTIDIGIAGGADSSSVLPIGVSKKLASTLLALSKTKTVYQKLSLLRTLSLKDIAPVPPAVAEYSTGISMGQTAEQMAKSHGITREEQDALAHRSHTLAAKAWKDGLIQDEVMTAFPEPYTAWLDHDNNIRHDSDLASYAKLRPAFDRKYGSVTAANSTPLTDGGAALLLMSEKRAKELGYEPLGYIRSFAFSAIDVHHDMLMGPSYATPMALDKAGISLSDLTLIDMHEAFAAQTLSNVKMFASNKFAKECLGRDKAIGEIDMEKFNVLGGSIAYGHPFAATGARMIIQTLRELKRRGGGLGLNTACAAGGLGAAMVLEVE</sequence>
<dbReference type="Pfam" id="PF00108">
    <property type="entry name" value="Thiolase_N"/>
    <property type="match status" value="1"/>
</dbReference>
<comment type="function">
    <text evidence="8">Catalyzes the final step of fatty acid oxidation in which acetyl-CoA is released and the CoA ester of a fatty acid two carbons shorter is formed.</text>
</comment>
<evidence type="ECO:0000256" key="1">
    <source>
        <dbReference type="ARBA" id="ARBA00010982"/>
    </source>
</evidence>
<reference evidence="13 14" key="1">
    <citation type="submission" date="2019-11" db="EMBL/GenBank/DDBJ databases">
        <title>Using colonization assays and comparative genomics to discover symbiosis behaviors and factors in Vibrio fischeri.</title>
        <authorList>
            <person name="Bongrand C."/>
            <person name="Moriano-Gutierrez S."/>
            <person name="Arevalo P."/>
            <person name="Mcfall-Ngai M."/>
            <person name="Visick K."/>
            <person name="Polz M.F."/>
            <person name="Ruby E.G."/>
        </authorList>
    </citation>
    <scope>NUCLEOTIDE SEQUENCE [LARGE SCALE GENOMIC DNA]</scope>
    <source>
        <strain evidence="14">emors.3.2</strain>
    </source>
</reference>
<comment type="catalytic activity">
    <reaction evidence="8">
        <text>an acyl-CoA + acetyl-CoA = a 3-oxoacyl-CoA + CoA</text>
        <dbReference type="Rhea" id="RHEA:21564"/>
        <dbReference type="ChEBI" id="CHEBI:57287"/>
        <dbReference type="ChEBI" id="CHEBI:57288"/>
        <dbReference type="ChEBI" id="CHEBI:58342"/>
        <dbReference type="ChEBI" id="CHEBI:90726"/>
        <dbReference type="EC" id="2.3.1.16"/>
    </reaction>
</comment>
<dbReference type="GO" id="GO:0003988">
    <property type="term" value="F:acetyl-CoA C-acyltransferase activity"/>
    <property type="evidence" value="ECO:0007669"/>
    <property type="project" value="UniProtKB-UniRule"/>
</dbReference>
<dbReference type="InterPro" id="IPR016039">
    <property type="entry name" value="Thiolase-like"/>
</dbReference>
<dbReference type="GO" id="GO:0006635">
    <property type="term" value="P:fatty acid beta-oxidation"/>
    <property type="evidence" value="ECO:0007669"/>
    <property type="project" value="UniProtKB-UniRule"/>
</dbReference>
<keyword evidence="4 8" id="KW-0276">Fatty acid metabolism</keyword>
<comment type="pathway">
    <text evidence="8">Lipid metabolism; fatty acid beta-oxidation.</text>
</comment>
<keyword evidence="5 8" id="KW-0442">Lipid degradation</keyword>
<dbReference type="Pfam" id="PF02803">
    <property type="entry name" value="Thiolase_C"/>
    <property type="match status" value="1"/>
</dbReference>
<dbReference type="SUPFAM" id="SSF53901">
    <property type="entry name" value="Thiolase-like"/>
    <property type="match status" value="2"/>
</dbReference>
<evidence type="ECO:0000256" key="5">
    <source>
        <dbReference type="ARBA" id="ARBA00022963"/>
    </source>
</evidence>
<accession>A0A6N3Z1V2</accession>
<feature type="active site" description="Proton acceptor" evidence="8 9">
    <location>
        <position position="428"/>
    </location>
</feature>
<dbReference type="EC" id="2.3.1.16" evidence="8"/>
<dbReference type="GO" id="GO:0005829">
    <property type="term" value="C:cytosol"/>
    <property type="evidence" value="ECO:0007669"/>
    <property type="project" value="TreeGrafter"/>
</dbReference>
<dbReference type="PANTHER" id="PTHR18919">
    <property type="entry name" value="ACETYL-COA C-ACYLTRANSFERASE"/>
    <property type="match status" value="1"/>
</dbReference>
<evidence type="ECO:0000256" key="2">
    <source>
        <dbReference type="ARBA" id="ARBA00022490"/>
    </source>
</evidence>
<dbReference type="NCBIfam" id="TIGR02446">
    <property type="entry name" value="FadI"/>
    <property type="match status" value="1"/>
</dbReference>
<protein>
    <recommendedName>
        <fullName evidence="8">3-ketoacyl-CoA thiolase</fullName>
        <ecNumber evidence="8">2.3.1.16</ecNumber>
    </recommendedName>
    <alternativeName>
        <fullName evidence="8">ACSs</fullName>
    </alternativeName>
    <alternativeName>
        <fullName evidence="8">Acetyl-CoA acyltransferase</fullName>
    </alternativeName>
    <alternativeName>
        <fullName evidence="8">Acyl-CoA ligase</fullName>
    </alternativeName>
    <alternativeName>
        <fullName evidence="8">Beta-ketothiolase</fullName>
    </alternativeName>
    <alternativeName>
        <fullName evidence="8">Fatty acid oxidation complex subunit beta</fullName>
    </alternativeName>
</protein>
<proteinExistence type="inferred from homology"/>
<dbReference type="PANTHER" id="PTHR18919:SF107">
    <property type="entry name" value="ACETYL-COA ACETYLTRANSFERASE, CYTOSOLIC"/>
    <property type="match status" value="1"/>
</dbReference>
<dbReference type="AlphaFoldDB" id="A0A6N3Z1V2"/>
<evidence type="ECO:0000256" key="8">
    <source>
        <dbReference type="HAMAP-Rule" id="MF_01618"/>
    </source>
</evidence>
<dbReference type="InterPro" id="IPR020616">
    <property type="entry name" value="Thiolase_N"/>
</dbReference>
<feature type="active site" description="Acyl-thioester intermediate" evidence="8 9">
    <location>
        <position position="105"/>
    </location>
</feature>
<comment type="subunit">
    <text evidence="8">Heterotetramer of two alpha chains (FadJ) and two beta chains (FadI).</text>
</comment>
<evidence type="ECO:0000313" key="14">
    <source>
        <dbReference type="Proteomes" id="UP000435323"/>
    </source>
</evidence>
<keyword evidence="7 8" id="KW-0012">Acyltransferase</keyword>
<dbReference type="RefSeq" id="WP_063669446.1">
    <property type="nucleotide sequence ID" value="NZ_JAJVEI010000002.1"/>
</dbReference>
<dbReference type="InterPro" id="IPR020617">
    <property type="entry name" value="Thiolase_C"/>
</dbReference>
<evidence type="ECO:0000256" key="6">
    <source>
        <dbReference type="ARBA" id="ARBA00023098"/>
    </source>
</evidence>
<dbReference type="InterPro" id="IPR002155">
    <property type="entry name" value="Thiolase"/>
</dbReference>
<comment type="similarity">
    <text evidence="1 8 10">Belongs to the thiolase-like superfamily. Thiolase family.</text>
</comment>
<comment type="caution">
    <text evidence="13">The sequence shown here is derived from an EMBL/GenBank/DDBJ whole genome shotgun (WGS) entry which is preliminary data.</text>
</comment>
<evidence type="ECO:0000259" key="11">
    <source>
        <dbReference type="Pfam" id="PF00108"/>
    </source>
</evidence>
<dbReference type="Gene3D" id="3.40.47.10">
    <property type="match status" value="1"/>
</dbReference>
<dbReference type="NCBIfam" id="TIGR01930">
    <property type="entry name" value="AcCoA-C-Actrans"/>
    <property type="match status" value="1"/>
</dbReference>
<comment type="subcellular location">
    <subcellularLocation>
        <location evidence="8">Cytoplasm</location>
    </subcellularLocation>
</comment>
<dbReference type="InterPro" id="IPR012806">
    <property type="entry name" value="Ac-CoA_C-AcTrfase_FadI"/>
</dbReference>
<keyword evidence="2 8" id="KW-0963">Cytoplasm</keyword>